<keyword evidence="1 4" id="KW-0489">Methyltransferase</keyword>
<dbReference type="Pfam" id="PF00588">
    <property type="entry name" value="SpoU_methylase"/>
    <property type="match status" value="1"/>
</dbReference>
<evidence type="ECO:0000313" key="5">
    <source>
        <dbReference type="Proteomes" id="UP000003250"/>
    </source>
</evidence>
<accession>H0HP06</accession>
<keyword evidence="5" id="KW-1185">Reference proteome</keyword>
<dbReference type="PANTHER" id="PTHR43191">
    <property type="entry name" value="RRNA METHYLTRANSFERASE 3"/>
    <property type="match status" value="1"/>
</dbReference>
<dbReference type="InterPro" id="IPR051259">
    <property type="entry name" value="rRNA_Methyltransferase"/>
</dbReference>
<dbReference type="GO" id="GO:0008173">
    <property type="term" value="F:RNA methyltransferase activity"/>
    <property type="evidence" value="ECO:0007669"/>
    <property type="project" value="InterPro"/>
</dbReference>
<dbReference type="InterPro" id="IPR001537">
    <property type="entry name" value="SpoU_MeTrfase"/>
</dbReference>
<proteinExistence type="predicted"/>
<evidence type="ECO:0000313" key="4">
    <source>
        <dbReference type="EMBL" id="EHK57534.1"/>
    </source>
</evidence>
<dbReference type="SUPFAM" id="SSF75217">
    <property type="entry name" value="alpha/beta knot"/>
    <property type="match status" value="1"/>
</dbReference>
<dbReference type="GO" id="GO:0006396">
    <property type="term" value="P:RNA processing"/>
    <property type="evidence" value="ECO:0007669"/>
    <property type="project" value="InterPro"/>
</dbReference>
<dbReference type="Gene3D" id="3.30.1330.30">
    <property type="match status" value="1"/>
</dbReference>
<reference evidence="4 5" key="1">
    <citation type="journal article" date="2012" name="J. Bacteriol.">
        <title>Draft Genome Sequence of Mesorhizobium alhagi CCNWXJ12-2T, a Novel Salt-Resistant Species Isolated from the Desert of Northwestern China.</title>
        <authorList>
            <person name="Zhou M."/>
            <person name="Chen W."/>
            <person name="Chen H."/>
            <person name="Wei G."/>
        </authorList>
    </citation>
    <scope>NUCLEOTIDE SEQUENCE [LARGE SCALE GENOMIC DNA]</scope>
    <source>
        <strain evidence="4 5">CCNWXJ12-2</strain>
    </source>
</reference>
<dbReference type="Proteomes" id="UP000003250">
    <property type="component" value="Unassembled WGS sequence"/>
</dbReference>
<dbReference type="PATRIC" id="fig|1107882.3.peg.1848"/>
<feature type="domain" description="tRNA/rRNA methyltransferase SpoU type" evidence="3">
    <location>
        <begin position="155"/>
        <end position="294"/>
    </location>
</feature>
<evidence type="ECO:0000256" key="2">
    <source>
        <dbReference type="ARBA" id="ARBA00022679"/>
    </source>
</evidence>
<evidence type="ECO:0000256" key="1">
    <source>
        <dbReference type="ARBA" id="ARBA00022603"/>
    </source>
</evidence>
<sequence>MRGFKDFNIICVFEGTRGAVDVVYPPDDHARTPSMNLVHITDPQDPRVAPYLDIRERDLAGRQGRFVAEGKVVLNVLFWARRFEAESVLVLENRLPGLAATLALAPADVPVYIASGPVMDAIAGFHIHRGVLAIGRKRSPQSPEELLDELPEQALIVVLVGIANHDNIGAIFRNAAAFGADAVILDASSCDPLYRKAIRVSVGAVLKVPFAVADDANALADAMAVRGFELYGFSPQGKTDLREVERSERAALWFGAEGEGLAEKLLARLNTVRIAMAGGFDSLNVAAASAIALHQLAELERSAG</sequence>
<dbReference type="InterPro" id="IPR029064">
    <property type="entry name" value="Ribosomal_eL30-like_sf"/>
</dbReference>
<dbReference type="InterPro" id="IPR029028">
    <property type="entry name" value="Alpha/beta_knot_MTases"/>
</dbReference>
<dbReference type="AlphaFoldDB" id="H0HP06"/>
<dbReference type="Gene3D" id="3.40.1280.10">
    <property type="match status" value="1"/>
</dbReference>
<gene>
    <name evidence="4" type="ORF">MAXJ12_09408</name>
</gene>
<dbReference type="InterPro" id="IPR029026">
    <property type="entry name" value="tRNA_m1G_MTases_N"/>
</dbReference>
<dbReference type="EMBL" id="AHAM01000063">
    <property type="protein sequence ID" value="EHK57534.1"/>
    <property type="molecule type" value="Genomic_DNA"/>
</dbReference>
<dbReference type="PANTHER" id="PTHR43191:SF12">
    <property type="entry name" value="RRNA METHYLASE"/>
    <property type="match status" value="1"/>
</dbReference>
<dbReference type="CDD" id="cd18095">
    <property type="entry name" value="SpoU-like_rRNA-MTase"/>
    <property type="match status" value="1"/>
</dbReference>
<dbReference type="GO" id="GO:0032259">
    <property type="term" value="P:methylation"/>
    <property type="evidence" value="ECO:0007669"/>
    <property type="project" value="UniProtKB-KW"/>
</dbReference>
<protein>
    <submittedName>
        <fullName evidence="4">tRNA/rRNA methyltransferase SpoU</fullName>
    </submittedName>
</protein>
<dbReference type="SUPFAM" id="SSF55315">
    <property type="entry name" value="L30e-like"/>
    <property type="match status" value="1"/>
</dbReference>
<dbReference type="GO" id="GO:0003723">
    <property type="term" value="F:RNA binding"/>
    <property type="evidence" value="ECO:0007669"/>
    <property type="project" value="InterPro"/>
</dbReference>
<keyword evidence="2 4" id="KW-0808">Transferase</keyword>
<evidence type="ECO:0000259" key="3">
    <source>
        <dbReference type="Pfam" id="PF00588"/>
    </source>
</evidence>
<name>H0HP06_9HYPH</name>
<organism evidence="4 5">
    <name type="scientific">Mesorhizobium alhagi CCNWXJ12-2</name>
    <dbReference type="NCBI Taxonomy" id="1107882"/>
    <lineage>
        <taxon>Bacteria</taxon>
        <taxon>Pseudomonadati</taxon>
        <taxon>Pseudomonadota</taxon>
        <taxon>Alphaproteobacteria</taxon>
        <taxon>Hyphomicrobiales</taxon>
        <taxon>Phyllobacteriaceae</taxon>
        <taxon>Allomesorhizobium</taxon>
    </lineage>
</organism>